<feature type="compositionally biased region" description="Basic residues" evidence="1">
    <location>
        <begin position="62"/>
        <end position="75"/>
    </location>
</feature>
<keyword evidence="3" id="KW-1185">Reference proteome</keyword>
<evidence type="ECO:0000313" key="2">
    <source>
        <dbReference type="EMBL" id="MPC08182.1"/>
    </source>
</evidence>
<feature type="region of interest" description="Disordered" evidence="1">
    <location>
        <begin position="62"/>
        <end position="103"/>
    </location>
</feature>
<sequence>MNQAHGGQSVPVEWLAAQEGRGGTVVLLTLHTPARRRECTRPPLEPKLSVFALGMIATTKSRTSHHHFYHQHRPKSPFYNHLKSHTGTPSPVHKRDPVVLLSP</sequence>
<accession>A0A5B7CEZ2</accession>
<dbReference type="EMBL" id="VSRR010000020">
    <property type="protein sequence ID" value="MPC08182.1"/>
    <property type="molecule type" value="Genomic_DNA"/>
</dbReference>
<evidence type="ECO:0000256" key="1">
    <source>
        <dbReference type="SAM" id="MobiDB-lite"/>
    </source>
</evidence>
<organism evidence="2 3">
    <name type="scientific">Portunus trituberculatus</name>
    <name type="common">Swimming crab</name>
    <name type="synonym">Neptunus trituberculatus</name>
    <dbReference type="NCBI Taxonomy" id="210409"/>
    <lineage>
        <taxon>Eukaryota</taxon>
        <taxon>Metazoa</taxon>
        <taxon>Ecdysozoa</taxon>
        <taxon>Arthropoda</taxon>
        <taxon>Crustacea</taxon>
        <taxon>Multicrustacea</taxon>
        <taxon>Malacostraca</taxon>
        <taxon>Eumalacostraca</taxon>
        <taxon>Eucarida</taxon>
        <taxon>Decapoda</taxon>
        <taxon>Pleocyemata</taxon>
        <taxon>Brachyura</taxon>
        <taxon>Eubrachyura</taxon>
        <taxon>Portunoidea</taxon>
        <taxon>Portunidae</taxon>
        <taxon>Portuninae</taxon>
        <taxon>Portunus</taxon>
    </lineage>
</organism>
<dbReference type="AlphaFoldDB" id="A0A5B7CEZ2"/>
<dbReference type="Proteomes" id="UP000324222">
    <property type="component" value="Unassembled WGS sequence"/>
</dbReference>
<proteinExistence type="predicted"/>
<protein>
    <submittedName>
        <fullName evidence="2">Uncharacterized protein</fullName>
    </submittedName>
</protein>
<gene>
    <name evidence="2" type="ORF">E2C01_000759</name>
</gene>
<evidence type="ECO:0000313" key="3">
    <source>
        <dbReference type="Proteomes" id="UP000324222"/>
    </source>
</evidence>
<name>A0A5B7CEZ2_PORTR</name>
<comment type="caution">
    <text evidence="2">The sequence shown here is derived from an EMBL/GenBank/DDBJ whole genome shotgun (WGS) entry which is preliminary data.</text>
</comment>
<reference evidence="2 3" key="1">
    <citation type="submission" date="2019-05" db="EMBL/GenBank/DDBJ databases">
        <title>Another draft genome of Portunus trituberculatus and its Hox gene families provides insights of decapod evolution.</title>
        <authorList>
            <person name="Jeong J.-H."/>
            <person name="Song I."/>
            <person name="Kim S."/>
            <person name="Choi T."/>
            <person name="Kim D."/>
            <person name="Ryu S."/>
            <person name="Kim W."/>
        </authorList>
    </citation>
    <scope>NUCLEOTIDE SEQUENCE [LARGE SCALE GENOMIC DNA]</scope>
    <source>
        <tissue evidence="2">Muscle</tissue>
    </source>
</reference>